<accession>A0A517TDC7</accession>
<organism evidence="1 2">
    <name type="scientific">Calycomorphotria hydatis</name>
    <dbReference type="NCBI Taxonomy" id="2528027"/>
    <lineage>
        <taxon>Bacteria</taxon>
        <taxon>Pseudomonadati</taxon>
        <taxon>Planctomycetota</taxon>
        <taxon>Planctomycetia</taxon>
        <taxon>Planctomycetales</taxon>
        <taxon>Planctomycetaceae</taxon>
        <taxon>Calycomorphotria</taxon>
    </lineage>
</organism>
<keyword evidence="2" id="KW-1185">Reference proteome</keyword>
<gene>
    <name evidence="1" type="ORF">V22_36400</name>
</gene>
<dbReference type="InterPro" id="IPR009061">
    <property type="entry name" value="DNA-bd_dom_put_sf"/>
</dbReference>
<dbReference type="Proteomes" id="UP000319976">
    <property type="component" value="Chromosome"/>
</dbReference>
<protein>
    <submittedName>
        <fullName evidence="1">Uncharacterized protein</fullName>
    </submittedName>
</protein>
<dbReference type="SUPFAM" id="SSF46955">
    <property type="entry name" value="Putative DNA-binding domain"/>
    <property type="match status" value="1"/>
</dbReference>
<dbReference type="AlphaFoldDB" id="A0A517TDC7"/>
<sequence length="152" mass="17185">MKKLTIGDVSRISGYSVKQVRNLIESGVIATKKYGKGNHTEYPPLFLLALAYVRQLGWARPRAMNYDLIAKVVDFILDHTEEELKAEFEAGRTHLIPIAGYELKLLPWRYEDDGELFDLALLYDCLILSIEEDGEENRLAGRGRKTGLAASK</sequence>
<proteinExistence type="predicted"/>
<dbReference type="RefSeq" id="WP_145265416.1">
    <property type="nucleotide sequence ID" value="NZ_CP036316.1"/>
</dbReference>
<dbReference type="KEGG" id="chya:V22_36400"/>
<dbReference type="EMBL" id="CP036316">
    <property type="protein sequence ID" value="QDT66374.1"/>
    <property type="molecule type" value="Genomic_DNA"/>
</dbReference>
<evidence type="ECO:0000313" key="1">
    <source>
        <dbReference type="EMBL" id="QDT66374.1"/>
    </source>
</evidence>
<reference evidence="1 2" key="1">
    <citation type="submission" date="2019-02" db="EMBL/GenBank/DDBJ databases">
        <title>Deep-cultivation of Planctomycetes and their phenomic and genomic characterization uncovers novel biology.</title>
        <authorList>
            <person name="Wiegand S."/>
            <person name="Jogler M."/>
            <person name="Boedeker C."/>
            <person name="Pinto D."/>
            <person name="Vollmers J."/>
            <person name="Rivas-Marin E."/>
            <person name="Kohn T."/>
            <person name="Peeters S.H."/>
            <person name="Heuer A."/>
            <person name="Rast P."/>
            <person name="Oberbeckmann S."/>
            <person name="Bunk B."/>
            <person name="Jeske O."/>
            <person name="Meyerdierks A."/>
            <person name="Storesund J.E."/>
            <person name="Kallscheuer N."/>
            <person name="Luecker S."/>
            <person name="Lage O.M."/>
            <person name="Pohl T."/>
            <person name="Merkel B.J."/>
            <person name="Hornburger P."/>
            <person name="Mueller R.-W."/>
            <person name="Bruemmer F."/>
            <person name="Labrenz M."/>
            <person name="Spormann A.M."/>
            <person name="Op den Camp H."/>
            <person name="Overmann J."/>
            <person name="Amann R."/>
            <person name="Jetten M.S.M."/>
            <person name="Mascher T."/>
            <person name="Medema M.H."/>
            <person name="Devos D.P."/>
            <person name="Kaster A.-K."/>
            <person name="Ovreas L."/>
            <person name="Rohde M."/>
            <person name="Galperin M.Y."/>
            <person name="Jogler C."/>
        </authorList>
    </citation>
    <scope>NUCLEOTIDE SEQUENCE [LARGE SCALE GENOMIC DNA]</scope>
    <source>
        <strain evidence="1 2">V22</strain>
    </source>
</reference>
<dbReference type="OrthoDB" id="9802944at2"/>
<evidence type="ECO:0000313" key="2">
    <source>
        <dbReference type="Proteomes" id="UP000319976"/>
    </source>
</evidence>
<name>A0A517TDC7_9PLAN</name>